<evidence type="ECO:0000256" key="1">
    <source>
        <dbReference type="ARBA" id="ARBA00006295"/>
    </source>
</evidence>
<evidence type="ECO:0000259" key="2">
    <source>
        <dbReference type="SMART" id="SM00470"/>
    </source>
</evidence>
<name>A0A7S8C782_9HYPH</name>
<accession>A0A7S8C782</accession>
<dbReference type="PANTHER" id="PTHR33375:SF1">
    <property type="entry name" value="CHROMOSOME-PARTITIONING PROTEIN PARB-RELATED"/>
    <property type="match status" value="1"/>
</dbReference>
<dbReference type="KEGG" id="kmn:HW532_18975"/>
<dbReference type="Gene3D" id="3.90.1530.30">
    <property type="match status" value="1"/>
</dbReference>
<protein>
    <submittedName>
        <fullName evidence="3">ParB/RepB/Spo0J family partition protein</fullName>
    </submittedName>
</protein>
<dbReference type="Gene3D" id="1.10.10.2830">
    <property type="match status" value="1"/>
</dbReference>
<dbReference type="GO" id="GO:0005694">
    <property type="term" value="C:chromosome"/>
    <property type="evidence" value="ECO:0007669"/>
    <property type="project" value="TreeGrafter"/>
</dbReference>
<dbReference type="InterPro" id="IPR004437">
    <property type="entry name" value="ParB/RepB/Spo0J"/>
</dbReference>
<dbReference type="EMBL" id="CP058214">
    <property type="protein sequence ID" value="QPC44601.1"/>
    <property type="molecule type" value="Genomic_DNA"/>
</dbReference>
<dbReference type="GO" id="GO:0007059">
    <property type="term" value="P:chromosome segregation"/>
    <property type="evidence" value="ECO:0007669"/>
    <property type="project" value="TreeGrafter"/>
</dbReference>
<reference evidence="3 4" key="1">
    <citation type="submission" date="2020-06" db="EMBL/GenBank/DDBJ databases">
        <title>Genome sequence of 2 isolates from Red Sea Mangroves.</title>
        <authorList>
            <person name="Sefrji F."/>
            <person name="Michoud G."/>
            <person name="Merlino G."/>
            <person name="Daffonchio D."/>
        </authorList>
    </citation>
    <scope>NUCLEOTIDE SEQUENCE [LARGE SCALE GENOMIC DNA]</scope>
    <source>
        <strain evidence="3 4">R1DC25</strain>
    </source>
</reference>
<dbReference type="CDD" id="cd16409">
    <property type="entry name" value="ParB_N_like"/>
    <property type="match status" value="1"/>
</dbReference>
<proteinExistence type="inferred from homology"/>
<comment type="similarity">
    <text evidence="1">Belongs to the ParB family.</text>
</comment>
<evidence type="ECO:0000313" key="3">
    <source>
        <dbReference type="EMBL" id="QPC44601.1"/>
    </source>
</evidence>
<dbReference type="PANTHER" id="PTHR33375">
    <property type="entry name" value="CHROMOSOME-PARTITIONING PROTEIN PARB-RELATED"/>
    <property type="match status" value="1"/>
</dbReference>
<dbReference type="InterPro" id="IPR036086">
    <property type="entry name" value="ParB/Sulfiredoxin_sf"/>
</dbReference>
<dbReference type="NCBIfam" id="TIGR00180">
    <property type="entry name" value="parB_part"/>
    <property type="match status" value="1"/>
</dbReference>
<dbReference type="Proteomes" id="UP000593594">
    <property type="component" value="Chromosome"/>
</dbReference>
<feature type="domain" description="ParB-like N-terminal" evidence="2">
    <location>
        <begin position="6"/>
        <end position="93"/>
    </location>
</feature>
<dbReference type="SUPFAM" id="SSF109709">
    <property type="entry name" value="KorB DNA-binding domain-like"/>
    <property type="match status" value="1"/>
</dbReference>
<dbReference type="InterPro" id="IPR003115">
    <property type="entry name" value="ParB_N"/>
</dbReference>
<gene>
    <name evidence="3" type="ORF">HW532_18975</name>
</gene>
<evidence type="ECO:0000313" key="4">
    <source>
        <dbReference type="Proteomes" id="UP000593594"/>
    </source>
</evidence>
<dbReference type="Pfam" id="PF02195">
    <property type="entry name" value="ParB_N"/>
    <property type="match status" value="1"/>
</dbReference>
<dbReference type="InterPro" id="IPR050336">
    <property type="entry name" value="Chromosome_partition/occlusion"/>
</dbReference>
<dbReference type="RefSeq" id="WP_213161973.1">
    <property type="nucleotide sequence ID" value="NZ_CP058214.1"/>
</dbReference>
<dbReference type="SMART" id="SM00470">
    <property type="entry name" value="ParB"/>
    <property type="match status" value="1"/>
</dbReference>
<organism evidence="3 4">
    <name type="scientific">Kaustia mangrovi</name>
    <dbReference type="NCBI Taxonomy" id="2593653"/>
    <lineage>
        <taxon>Bacteria</taxon>
        <taxon>Pseudomonadati</taxon>
        <taxon>Pseudomonadota</taxon>
        <taxon>Alphaproteobacteria</taxon>
        <taxon>Hyphomicrobiales</taxon>
        <taxon>Parvibaculaceae</taxon>
        <taxon>Kaustia</taxon>
    </lineage>
</organism>
<keyword evidence="4" id="KW-1185">Reference proteome</keyword>
<sequence>MKDGFRTIPLDRIEVPERLRAVDEDHALVISTSIAEHGLLNPITVQGTADAYRLLAGAHRLRAVELLDWQEVDAFVTSADGEETLLIEIAENLHRNELSALERAIFVMKYRETWERKHGKINAKGGRPKNRANLTQFLNEHLGTGFKAHVAERLGLSESAIKRAQYIGARLRPELRQALAGTEHADNQSLLKKLAALEPDAQRTVAKSYAAKPDIKAALAQVSGRPRATADDPLAKLKRIWRHVPTATKRAFLEQLAESGEINELIGEL</sequence>
<dbReference type="GO" id="GO:0003677">
    <property type="term" value="F:DNA binding"/>
    <property type="evidence" value="ECO:0007669"/>
    <property type="project" value="InterPro"/>
</dbReference>
<dbReference type="AlphaFoldDB" id="A0A7S8C782"/>
<dbReference type="SUPFAM" id="SSF110849">
    <property type="entry name" value="ParB/Sulfiredoxin"/>
    <property type="match status" value="1"/>
</dbReference>